<dbReference type="AlphaFoldDB" id="A0A0N4XSJ4"/>
<reference evidence="1 2" key="2">
    <citation type="submission" date="2018-11" db="EMBL/GenBank/DDBJ databases">
        <authorList>
            <consortium name="Pathogen Informatics"/>
        </authorList>
    </citation>
    <scope>NUCLEOTIDE SEQUENCE [LARGE SCALE GENOMIC DNA]</scope>
</reference>
<gene>
    <name evidence="1" type="ORF">NBR_LOCUS5499</name>
</gene>
<keyword evidence="2" id="KW-1185">Reference proteome</keyword>
<dbReference type="WBParaSite" id="NBR_0000549601-mRNA-1">
    <property type="protein sequence ID" value="NBR_0000549601-mRNA-1"/>
    <property type="gene ID" value="NBR_0000549601"/>
</dbReference>
<dbReference type="STRING" id="27835.A0A0N4XSJ4"/>
<evidence type="ECO:0000313" key="1">
    <source>
        <dbReference type="EMBL" id="VDL69088.1"/>
    </source>
</evidence>
<organism evidence="3">
    <name type="scientific">Nippostrongylus brasiliensis</name>
    <name type="common">Rat hookworm</name>
    <dbReference type="NCBI Taxonomy" id="27835"/>
    <lineage>
        <taxon>Eukaryota</taxon>
        <taxon>Metazoa</taxon>
        <taxon>Ecdysozoa</taxon>
        <taxon>Nematoda</taxon>
        <taxon>Chromadorea</taxon>
        <taxon>Rhabditida</taxon>
        <taxon>Rhabditina</taxon>
        <taxon>Rhabditomorpha</taxon>
        <taxon>Strongyloidea</taxon>
        <taxon>Heligmosomidae</taxon>
        <taxon>Nippostrongylus</taxon>
    </lineage>
</organism>
<accession>A0A0N4XSJ4</accession>
<evidence type="ECO:0000313" key="2">
    <source>
        <dbReference type="Proteomes" id="UP000271162"/>
    </source>
</evidence>
<reference evidence="3" key="1">
    <citation type="submission" date="2017-02" db="UniProtKB">
        <authorList>
            <consortium name="WormBaseParasite"/>
        </authorList>
    </citation>
    <scope>IDENTIFICATION</scope>
</reference>
<sequence>MSVIAVLITTCAFGNSFWDITIFGGWKVRHAVLCASMIGSAYQVFGYVNVIMHGGVGKNGSTIAVSENCFF</sequence>
<name>A0A0N4XSJ4_NIPBR</name>
<dbReference type="EMBL" id="UYSL01013501">
    <property type="protein sequence ID" value="VDL69088.1"/>
    <property type="molecule type" value="Genomic_DNA"/>
</dbReference>
<evidence type="ECO:0000313" key="3">
    <source>
        <dbReference type="WBParaSite" id="NBR_0000549601-mRNA-1"/>
    </source>
</evidence>
<dbReference type="Proteomes" id="UP000271162">
    <property type="component" value="Unassembled WGS sequence"/>
</dbReference>
<proteinExistence type="predicted"/>
<protein>
    <submittedName>
        <fullName evidence="3">Ammonium_transp domain-containing protein</fullName>
    </submittedName>
</protein>